<keyword evidence="4" id="KW-0812">Transmembrane</keyword>
<feature type="transmembrane region" description="Helical" evidence="4">
    <location>
        <begin position="15"/>
        <end position="33"/>
    </location>
</feature>
<protein>
    <recommendedName>
        <fullName evidence="5">Nudix hydrolase domain-containing protein</fullName>
    </recommendedName>
</protein>
<sequence>MLWGSLLHAKMKNKFYILLLKIARFLLAIYWKLTKPLTIGVRAIILDKEEKFLLVRHRETTQWYLPGGQVNAKETLIEALKREIREETGIMIAKDSGIEILGCYSGFAEGKSDHSLVFVIRNIEPMNSSPQSIEIDDCSFFAYEEIPRTVSPGTYRRLREYVKEIPISYEW</sequence>
<feature type="domain" description="Nudix hydrolase" evidence="5">
    <location>
        <begin position="36"/>
        <end position="171"/>
    </location>
</feature>
<dbReference type="STRING" id="1629334.Cva_01283"/>
<accession>A0A0K8MFG3</accession>
<dbReference type="InterPro" id="IPR015797">
    <property type="entry name" value="NUDIX_hydrolase-like_dom_sf"/>
</dbReference>
<dbReference type="GO" id="GO:0016787">
    <property type="term" value="F:hydrolase activity"/>
    <property type="evidence" value="ECO:0007669"/>
    <property type="project" value="UniProtKB-KW"/>
</dbReference>
<dbReference type="PANTHER" id="PTHR43046">
    <property type="entry name" value="GDP-MANNOSE MANNOSYL HYDROLASE"/>
    <property type="match status" value="1"/>
</dbReference>
<evidence type="ECO:0000313" key="6">
    <source>
        <dbReference type="EMBL" id="GAO98619.1"/>
    </source>
</evidence>
<dbReference type="AlphaFoldDB" id="A0A0K8MFG3"/>
<evidence type="ECO:0000256" key="3">
    <source>
        <dbReference type="RuleBase" id="RU003476"/>
    </source>
</evidence>
<reference evidence="6 7" key="1">
    <citation type="submission" date="2015-03" db="EMBL/GenBank/DDBJ databases">
        <title>Caedibacter varicaedens, whole genome shotgun sequence.</title>
        <authorList>
            <person name="Suzuki H."/>
            <person name="Dapper A.L."/>
            <person name="Gibson A.K."/>
            <person name="Jackson C."/>
            <person name="Lee H."/>
            <person name="Pejaver V.R."/>
            <person name="Doak T."/>
            <person name="Lynch M."/>
        </authorList>
    </citation>
    <scope>NUCLEOTIDE SEQUENCE [LARGE SCALE GENOMIC DNA]</scope>
</reference>
<keyword evidence="2 3" id="KW-0378">Hydrolase</keyword>
<comment type="caution">
    <text evidence="6">The sequence shown here is derived from an EMBL/GenBank/DDBJ whole genome shotgun (WGS) entry which is preliminary data.</text>
</comment>
<keyword evidence="7" id="KW-1185">Reference proteome</keyword>
<dbReference type="InterPro" id="IPR000086">
    <property type="entry name" value="NUDIX_hydrolase_dom"/>
</dbReference>
<dbReference type="EMBL" id="BBVC01000072">
    <property type="protein sequence ID" value="GAO98619.1"/>
    <property type="molecule type" value="Genomic_DNA"/>
</dbReference>
<gene>
    <name evidence="6" type="ORF">Cva_01283</name>
</gene>
<dbReference type="PANTHER" id="PTHR43046:SF2">
    <property type="entry name" value="8-OXO-DGTP DIPHOSPHATASE-RELATED"/>
    <property type="match status" value="1"/>
</dbReference>
<proteinExistence type="inferred from homology"/>
<dbReference type="PROSITE" id="PS51462">
    <property type="entry name" value="NUDIX"/>
    <property type="match status" value="1"/>
</dbReference>
<comment type="cofactor">
    <cofactor evidence="1">
        <name>Mg(2+)</name>
        <dbReference type="ChEBI" id="CHEBI:18420"/>
    </cofactor>
</comment>
<dbReference type="PROSITE" id="PS00893">
    <property type="entry name" value="NUDIX_BOX"/>
    <property type="match status" value="1"/>
</dbReference>
<dbReference type="InterPro" id="IPR020084">
    <property type="entry name" value="NUDIX_hydrolase_CS"/>
</dbReference>
<dbReference type="InterPro" id="IPR020476">
    <property type="entry name" value="Nudix_hydrolase"/>
</dbReference>
<organism evidence="6 7">
    <name type="scientific">Caedimonas varicaedens</name>
    <dbReference type="NCBI Taxonomy" id="1629334"/>
    <lineage>
        <taxon>Bacteria</taxon>
        <taxon>Pseudomonadati</taxon>
        <taxon>Pseudomonadota</taxon>
        <taxon>Alphaproteobacteria</taxon>
        <taxon>Holosporales</taxon>
        <taxon>Caedimonadaceae</taxon>
        <taxon>Caedimonas</taxon>
    </lineage>
</organism>
<name>A0A0K8MFG3_9PROT</name>
<dbReference type="Gene3D" id="3.90.79.10">
    <property type="entry name" value="Nucleoside Triphosphate Pyrophosphohydrolase"/>
    <property type="match status" value="1"/>
</dbReference>
<comment type="similarity">
    <text evidence="3">Belongs to the Nudix hydrolase family.</text>
</comment>
<keyword evidence="4" id="KW-0472">Membrane</keyword>
<dbReference type="SUPFAM" id="SSF55811">
    <property type="entry name" value="Nudix"/>
    <property type="match status" value="1"/>
</dbReference>
<dbReference type="Proteomes" id="UP000036771">
    <property type="component" value="Unassembled WGS sequence"/>
</dbReference>
<dbReference type="PRINTS" id="PR00502">
    <property type="entry name" value="NUDIXFAMILY"/>
</dbReference>
<evidence type="ECO:0000256" key="1">
    <source>
        <dbReference type="ARBA" id="ARBA00001946"/>
    </source>
</evidence>
<evidence type="ECO:0000256" key="2">
    <source>
        <dbReference type="ARBA" id="ARBA00022801"/>
    </source>
</evidence>
<keyword evidence="4" id="KW-1133">Transmembrane helix</keyword>
<evidence type="ECO:0000313" key="7">
    <source>
        <dbReference type="Proteomes" id="UP000036771"/>
    </source>
</evidence>
<dbReference type="Pfam" id="PF00293">
    <property type="entry name" value="NUDIX"/>
    <property type="match status" value="1"/>
</dbReference>
<evidence type="ECO:0000259" key="5">
    <source>
        <dbReference type="PROSITE" id="PS51462"/>
    </source>
</evidence>
<evidence type="ECO:0000256" key="4">
    <source>
        <dbReference type="SAM" id="Phobius"/>
    </source>
</evidence>